<accession>B4W0D1</accession>
<dbReference type="EMBL" id="DS989865">
    <property type="protein sequence ID" value="EDX72382.1"/>
    <property type="molecule type" value="Genomic_DNA"/>
</dbReference>
<evidence type="ECO:0000313" key="3">
    <source>
        <dbReference type="Proteomes" id="UP000003835"/>
    </source>
</evidence>
<reference evidence="2 3" key="1">
    <citation type="submission" date="2008-07" db="EMBL/GenBank/DDBJ databases">
        <authorList>
            <person name="Tandeau de Marsac N."/>
            <person name="Ferriera S."/>
            <person name="Johnson J."/>
            <person name="Kravitz S."/>
            <person name="Beeson K."/>
            <person name="Sutton G."/>
            <person name="Rogers Y.-H."/>
            <person name="Friedman R."/>
            <person name="Frazier M."/>
            <person name="Venter J.C."/>
        </authorList>
    </citation>
    <scope>NUCLEOTIDE SEQUENCE [LARGE SCALE GENOMIC DNA]</scope>
    <source>
        <strain evidence="2 3">PCC 7420</strain>
    </source>
</reference>
<dbReference type="InterPro" id="IPR025938">
    <property type="entry name" value="RRXRR_dom"/>
</dbReference>
<evidence type="ECO:0000259" key="1">
    <source>
        <dbReference type="Pfam" id="PF14239"/>
    </source>
</evidence>
<dbReference type="HOGENOM" id="CLU_2218567_0_0_3"/>
<dbReference type="Pfam" id="PF14239">
    <property type="entry name" value="RRXRR"/>
    <property type="match status" value="1"/>
</dbReference>
<dbReference type="Proteomes" id="UP000003835">
    <property type="component" value="Unassembled WGS sequence"/>
</dbReference>
<dbReference type="AlphaFoldDB" id="B4W0D1"/>
<proteinExistence type="predicted"/>
<organism evidence="2 3">
    <name type="scientific">Coleofasciculus chthonoplastes PCC 7420</name>
    <dbReference type="NCBI Taxonomy" id="118168"/>
    <lineage>
        <taxon>Bacteria</taxon>
        <taxon>Bacillati</taxon>
        <taxon>Cyanobacteriota</taxon>
        <taxon>Cyanophyceae</taxon>
        <taxon>Coleofasciculales</taxon>
        <taxon>Coleofasciculaceae</taxon>
        <taxon>Coleofasciculus</taxon>
    </lineage>
</organism>
<keyword evidence="3" id="KW-1185">Reference proteome</keyword>
<feature type="domain" description="RRXRR" evidence="1">
    <location>
        <begin position="9"/>
        <end position="64"/>
    </location>
</feature>
<dbReference type="STRING" id="118168.MC7420_1051"/>
<gene>
    <name evidence="2" type="ORF">MC7420_1051</name>
</gene>
<name>B4W0D1_9CYAN</name>
<protein>
    <recommendedName>
        <fullName evidence="1">RRXRR domain-containing protein</fullName>
    </recommendedName>
</protein>
<sequence length="106" mass="11943">MLRVPVLSKRRFNNRKQGKLPPSIRANRQLELRVVKQLCQLFPISAIHYELVMADVDRTSGRKLARSGVGFSPVMVGQGQMLTWLSESDLGSLRLKKSDCCSEAQD</sequence>
<evidence type="ECO:0000313" key="2">
    <source>
        <dbReference type="EMBL" id="EDX72382.1"/>
    </source>
</evidence>